<gene>
    <name evidence="1" type="ORF">PEVE_00005042</name>
</gene>
<name>A0ABN8QKS7_9CNID</name>
<reference evidence="1 2" key="1">
    <citation type="submission" date="2022-05" db="EMBL/GenBank/DDBJ databases">
        <authorList>
            <consortium name="Genoscope - CEA"/>
            <person name="William W."/>
        </authorList>
    </citation>
    <scope>NUCLEOTIDE SEQUENCE [LARGE SCALE GENOMIC DNA]</scope>
</reference>
<evidence type="ECO:0000313" key="2">
    <source>
        <dbReference type="Proteomes" id="UP001159427"/>
    </source>
</evidence>
<comment type="caution">
    <text evidence="1">The sequence shown here is derived from an EMBL/GenBank/DDBJ whole genome shotgun (WGS) entry which is preliminary data.</text>
</comment>
<proteinExistence type="predicted"/>
<accession>A0ABN8QKS7</accession>
<protein>
    <submittedName>
        <fullName evidence="1">Uncharacterized protein</fullName>
    </submittedName>
</protein>
<dbReference type="Proteomes" id="UP001159427">
    <property type="component" value="Unassembled WGS sequence"/>
</dbReference>
<dbReference type="EMBL" id="CALNXI010001318">
    <property type="protein sequence ID" value="CAH3164649.1"/>
    <property type="molecule type" value="Genomic_DNA"/>
</dbReference>
<sequence>MVEASRRPTPLRPSLPLPKHLQQLHKVPNIRTKPGNSLWPYVVATTKKFNNYANHTQRTSESTQEKLAKNVADVKLNTKQALFKMVKEEALLKAAQDKHSRHFKQFDQHLDYVLLYPDQTIVQTLPGSSVLFPLNKYKEELEKPFSKLYFWLCSTSDVQSCIDFLEEESEQSSELGPSYISDTATTALEVKERDGSLRASNCPVKTSPSTNRARKQHLSNLLEEIEAHAYLFVDLWVDPVGELESDGEQEFIGTEELSCDEHASDERWNFPTS</sequence>
<evidence type="ECO:0000313" key="1">
    <source>
        <dbReference type="EMBL" id="CAH3164649.1"/>
    </source>
</evidence>
<keyword evidence="2" id="KW-1185">Reference proteome</keyword>
<organism evidence="1 2">
    <name type="scientific">Porites evermanni</name>
    <dbReference type="NCBI Taxonomy" id="104178"/>
    <lineage>
        <taxon>Eukaryota</taxon>
        <taxon>Metazoa</taxon>
        <taxon>Cnidaria</taxon>
        <taxon>Anthozoa</taxon>
        <taxon>Hexacorallia</taxon>
        <taxon>Scleractinia</taxon>
        <taxon>Fungiina</taxon>
        <taxon>Poritidae</taxon>
        <taxon>Porites</taxon>
    </lineage>
</organism>